<dbReference type="NCBIfam" id="TIGR03083">
    <property type="entry name" value="maleylpyruvate isomerase family mycothiol-dependent enzyme"/>
    <property type="match status" value="1"/>
</dbReference>
<keyword evidence="1" id="KW-0413">Isomerase</keyword>
<name>A0ABW0MU80_9ACTN</name>
<reference evidence="2" key="1">
    <citation type="journal article" date="2019" name="Int. J. Syst. Evol. Microbiol.">
        <title>The Global Catalogue of Microorganisms (GCM) 10K type strain sequencing project: providing services to taxonomists for standard genome sequencing and annotation.</title>
        <authorList>
            <consortium name="The Broad Institute Genomics Platform"/>
            <consortium name="The Broad Institute Genome Sequencing Center for Infectious Disease"/>
            <person name="Wu L."/>
            <person name="Ma J."/>
        </authorList>
    </citation>
    <scope>NUCLEOTIDE SEQUENCE [LARGE SCALE GENOMIC DNA]</scope>
    <source>
        <strain evidence="2">KACC 13778</strain>
    </source>
</reference>
<evidence type="ECO:0000313" key="1">
    <source>
        <dbReference type="EMBL" id="MFC5491821.1"/>
    </source>
</evidence>
<comment type="caution">
    <text evidence="1">The sequence shown here is derived from an EMBL/GenBank/DDBJ whole genome shotgun (WGS) entry which is preliminary data.</text>
</comment>
<dbReference type="SUPFAM" id="SSF109854">
    <property type="entry name" value="DinB/YfiT-like putative metalloenzymes"/>
    <property type="match status" value="1"/>
</dbReference>
<dbReference type="InterPro" id="IPR034660">
    <property type="entry name" value="DinB/YfiT-like"/>
</dbReference>
<sequence>MNPADEHRRVAATFTERVRGTTDWDAPAPVDGWVARDVVDHLVTWLPAFLEGNGVTGVGPGALSVADDPVAAWETHAGSVQALLEGPGAAQQVDDPRLGTWAVGDLVNQIYTADVFMHTWDLARASGQDDTLDAETCARLLAGMEQMEDVIRASGQYGARVEVPAGSDPQTRLLGFIGRDPQWRP</sequence>
<dbReference type="InterPro" id="IPR017517">
    <property type="entry name" value="Maleyloyr_isom"/>
</dbReference>
<dbReference type="GO" id="GO:0016853">
    <property type="term" value="F:isomerase activity"/>
    <property type="evidence" value="ECO:0007669"/>
    <property type="project" value="UniProtKB-KW"/>
</dbReference>
<evidence type="ECO:0000313" key="2">
    <source>
        <dbReference type="Proteomes" id="UP001595956"/>
    </source>
</evidence>
<dbReference type="Proteomes" id="UP001595956">
    <property type="component" value="Unassembled WGS sequence"/>
</dbReference>
<organism evidence="1 2">
    <name type="scientific">Nocardioides caricicola</name>
    <dbReference type="NCBI Taxonomy" id="634770"/>
    <lineage>
        <taxon>Bacteria</taxon>
        <taxon>Bacillati</taxon>
        <taxon>Actinomycetota</taxon>
        <taxon>Actinomycetes</taxon>
        <taxon>Propionibacteriales</taxon>
        <taxon>Nocardioidaceae</taxon>
        <taxon>Nocardioides</taxon>
    </lineage>
</organism>
<protein>
    <submittedName>
        <fullName evidence="1">Maleylpyruvate isomerase family mycothiol-dependent enzyme</fullName>
    </submittedName>
</protein>
<keyword evidence="2" id="KW-1185">Reference proteome</keyword>
<dbReference type="EMBL" id="JBHSMD010000001">
    <property type="protein sequence ID" value="MFC5491821.1"/>
    <property type="molecule type" value="Genomic_DNA"/>
</dbReference>
<gene>
    <name evidence="1" type="ORF">ACFPKY_01840</name>
</gene>
<proteinExistence type="predicted"/>
<accession>A0ABW0MU80</accession>
<dbReference type="RefSeq" id="WP_345181293.1">
    <property type="nucleotide sequence ID" value="NZ_BAABFQ010000008.1"/>
</dbReference>